<evidence type="ECO:0000256" key="1">
    <source>
        <dbReference type="SAM" id="MobiDB-lite"/>
    </source>
</evidence>
<feature type="region of interest" description="Disordered" evidence="1">
    <location>
        <begin position="149"/>
        <end position="187"/>
    </location>
</feature>
<dbReference type="AlphaFoldDB" id="A0A448WET8"/>
<gene>
    <name evidence="2" type="ORF">PXEA_LOCUS3469</name>
</gene>
<feature type="compositionally biased region" description="Basic and acidic residues" evidence="1">
    <location>
        <begin position="152"/>
        <end position="164"/>
    </location>
</feature>
<dbReference type="Proteomes" id="UP000784294">
    <property type="component" value="Unassembled WGS sequence"/>
</dbReference>
<comment type="caution">
    <text evidence="2">The sequence shown here is derived from an EMBL/GenBank/DDBJ whole genome shotgun (WGS) entry which is preliminary data.</text>
</comment>
<name>A0A448WET8_9PLAT</name>
<proteinExistence type="predicted"/>
<accession>A0A448WET8</accession>
<protein>
    <submittedName>
        <fullName evidence="2">Uncharacterized protein</fullName>
    </submittedName>
</protein>
<reference evidence="2" key="1">
    <citation type="submission" date="2018-11" db="EMBL/GenBank/DDBJ databases">
        <authorList>
            <consortium name="Pathogen Informatics"/>
        </authorList>
    </citation>
    <scope>NUCLEOTIDE SEQUENCE</scope>
</reference>
<organism evidence="2 3">
    <name type="scientific">Protopolystoma xenopodis</name>
    <dbReference type="NCBI Taxonomy" id="117903"/>
    <lineage>
        <taxon>Eukaryota</taxon>
        <taxon>Metazoa</taxon>
        <taxon>Spiralia</taxon>
        <taxon>Lophotrochozoa</taxon>
        <taxon>Platyhelminthes</taxon>
        <taxon>Monogenea</taxon>
        <taxon>Polyopisthocotylea</taxon>
        <taxon>Polystomatidea</taxon>
        <taxon>Polystomatidae</taxon>
        <taxon>Protopolystoma</taxon>
    </lineage>
</organism>
<feature type="compositionally biased region" description="Polar residues" evidence="1">
    <location>
        <begin position="293"/>
        <end position="313"/>
    </location>
</feature>
<sequence>MSCTSGLDSPPLAYSCDAPCLLGPTLPLRLTASSSSPRPWQRATPLEEASPCLNPPPRVPNSPHGPADGSKGRLFVSLDNFSIKQESAALQKSSSGAFTQIATSLGPFQLEGAMCIEHADSRSDNIDGINTAWGLSNAFCERSRPTPIMTDASKRYDDSDRQLSDPKTYSRLSVGPTDPIHSREKATSRCALEKPILTAALSKVSITPVKMSRAATSPAENAGIFRVPLTSDGLPTSESRAATGDLSHPKDYAKLAPVTSVRPSVTSCSDVMLSSRRRHGGESLVHTITMATENNIRPSVPSSGTASLQFPESNSPPPGRADLSPTHCPSIPTVLHRHHFLKQPPAPSVDGRMDARRTAKTNCSDGTRYQRTEDTVLPDPPAVAMVAHRDTTYHIDGQTSPSNQASLLSTAMVTSSASISPSSLACLYPSGDLSDSLTGLEAANTSDIVNWIDAFEKSLLGQQLVQNDVLASCDALTQSQRLDLTMHYIKPEHSQHSTQCVQSTSEEVELMFTTLEPKSNQLKYDERGINQTSEQEFPVDKVVEDSFNSDHWFQLEDLLDPLDPAFLNFLDENDQFGINLSARSDHVS</sequence>
<dbReference type="EMBL" id="CAAALY010007854">
    <property type="protein sequence ID" value="VEL10029.1"/>
    <property type="molecule type" value="Genomic_DNA"/>
</dbReference>
<evidence type="ECO:0000313" key="2">
    <source>
        <dbReference type="EMBL" id="VEL10029.1"/>
    </source>
</evidence>
<feature type="region of interest" description="Disordered" evidence="1">
    <location>
        <begin position="293"/>
        <end position="330"/>
    </location>
</feature>
<keyword evidence="3" id="KW-1185">Reference proteome</keyword>
<evidence type="ECO:0000313" key="3">
    <source>
        <dbReference type="Proteomes" id="UP000784294"/>
    </source>
</evidence>
<feature type="region of interest" description="Disordered" evidence="1">
    <location>
        <begin position="32"/>
        <end position="71"/>
    </location>
</feature>